<gene>
    <name evidence="4" type="ORF">F9K24_08775</name>
</gene>
<keyword evidence="2" id="KW-1133">Transmembrane helix</keyword>
<protein>
    <submittedName>
        <fullName evidence="4">CPBP family intramembrane metalloprotease</fullName>
    </submittedName>
</protein>
<evidence type="ECO:0000259" key="3">
    <source>
        <dbReference type="Pfam" id="PF02517"/>
    </source>
</evidence>
<feature type="transmembrane region" description="Helical" evidence="2">
    <location>
        <begin position="227"/>
        <end position="246"/>
    </location>
</feature>
<comment type="caution">
    <text evidence="4">The sequence shown here is derived from an EMBL/GenBank/DDBJ whole genome shotgun (WGS) entry which is preliminary data.</text>
</comment>
<name>A0A833H288_9LEPT</name>
<dbReference type="GO" id="GO:0080120">
    <property type="term" value="P:CAAX-box protein maturation"/>
    <property type="evidence" value="ECO:0007669"/>
    <property type="project" value="UniProtKB-ARBA"/>
</dbReference>
<feature type="transmembrane region" description="Helical" evidence="2">
    <location>
        <begin position="127"/>
        <end position="151"/>
    </location>
</feature>
<accession>A0A833H288</accession>
<keyword evidence="4" id="KW-0482">Metalloprotease</keyword>
<keyword evidence="4" id="KW-0645">Protease</keyword>
<keyword evidence="2" id="KW-0812">Transmembrane</keyword>
<feature type="transmembrane region" description="Helical" evidence="2">
    <location>
        <begin position="163"/>
        <end position="182"/>
    </location>
</feature>
<sequence length="290" mass="31498">MAAVPENTPPRTANGSTRTGMTHDSPKVSRKTGAGPMKAGLLWLLLGAERRTIATRLSSDELLELAEGGRAYKAASSRDKAKALHTVRRVLANEREHSWPAALSAGLFVLAAALFVAHAVLRPEQPFLYLLSLFGPLLIGCISPLMLYLLPAYRRVGLFSPSGFLYAPPAFVALLWLLFLINTSSDIPIARLPFFELSILSLGALLAPLLEEIFFRELLPGSVGRSPHFAGHLGSAVLFAVLHLPVDGWQFVYYLMAAATLSLLRILSGNLLWPIAVHSAANIASLWIMR</sequence>
<keyword evidence="4" id="KW-0378">Hydrolase</keyword>
<dbReference type="GO" id="GO:0004175">
    <property type="term" value="F:endopeptidase activity"/>
    <property type="evidence" value="ECO:0007669"/>
    <property type="project" value="UniProtKB-ARBA"/>
</dbReference>
<dbReference type="EMBL" id="WBUI01000007">
    <property type="protein sequence ID" value="KAB2932949.1"/>
    <property type="molecule type" value="Genomic_DNA"/>
</dbReference>
<dbReference type="Proteomes" id="UP000460298">
    <property type="component" value="Unassembled WGS sequence"/>
</dbReference>
<evidence type="ECO:0000256" key="2">
    <source>
        <dbReference type="SAM" id="Phobius"/>
    </source>
</evidence>
<reference evidence="4 5" key="1">
    <citation type="submission" date="2019-10" db="EMBL/GenBank/DDBJ databases">
        <title>Extracellular Electron Transfer in a Candidatus Methanoperedens spp. Enrichment Culture.</title>
        <authorList>
            <person name="Berger S."/>
            <person name="Rangel Shaw D."/>
            <person name="Berben T."/>
            <person name="In 'T Zandt M."/>
            <person name="Frank J."/>
            <person name="Reimann J."/>
            <person name="Jetten M.S.M."/>
            <person name="Welte C.U."/>
        </authorList>
    </citation>
    <scope>NUCLEOTIDE SEQUENCE [LARGE SCALE GENOMIC DNA]</scope>
    <source>
        <strain evidence="4">SB12</strain>
    </source>
</reference>
<dbReference type="InterPro" id="IPR003675">
    <property type="entry name" value="Rce1/LyrA-like_dom"/>
</dbReference>
<dbReference type="Pfam" id="PF02517">
    <property type="entry name" value="Rce1-like"/>
    <property type="match status" value="1"/>
</dbReference>
<feature type="transmembrane region" description="Helical" evidence="2">
    <location>
        <begin position="194"/>
        <end position="215"/>
    </location>
</feature>
<dbReference type="GO" id="GO:0008237">
    <property type="term" value="F:metallopeptidase activity"/>
    <property type="evidence" value="ECO:0007669"/>
    <property type="project" value="UniProtKB-KW"/>
</dbReference>
<evidence type="ECO:0000313" key="5">
    <source>
        <dbReference type="Proteomes" id="UP000460298"/>
    </source>
</evidence>
<proteinExistence type="predicted"/>
<evidence type="ECO:0000313" key="4">
    <source>
        <dbReference type="EMBL" id="KAB2932949.1"/>
    </source>
</evidence>
<keyword evidence="2" id="KW-0472">Membrane</keyword>
<organism evidence="4 5">
    <name type="scientific">Leptonema illini</name>
    <dbReference type="NCBI Taxonomy" id="183"/>
    <lineage>
        <taxon>Bacteria</taxon>
        <taxon>Pseudomonadati</taxon>
        <taxon>Spirochaetota</taxon>
        <taxon>Spirochaetia</taxon>
        <taxon>Leptospirales</taxon>
        <taxon>Leptospiraceae</taxon>
        <taxon>Leptonema</taxon>
    </lineage>
</organism>
<dbReference type="GO" id="GO:0006508">
    <property type="term" value="P:proteolysis"/>
    <property type="evidence" value="ECO:0007669"/>
    <property type="project" value="UniProtKB-KW"/>
</dbReference>
<feature type="domain" description="CAAX prenyl protease 2/Lysostaphin resistance protein A-like" evidence="3">
    <location>
        <begin position="197"/>
        <end position="283"/>
    </location>
</feature>
<feature type="region of interest" description="Disordered" evidence="1">
    <location>
        <begin position="1"/>
        <end position="33"/>
    </location>
</feature>
<evidence type="ECO:0000256" key="1">
    <source>
        <dbReference type="SAM" id="MobiDB-lite"/>
    </source>
</evidence>
<feature type="transmembrane region" description="Helical" evidence="2">
    <location>
        <begin position="98"/>
        <end position="121"/>
    </location>
</feature>
<dbReference type="AlphaFoldDB" id="A0A833H288"/>
<feature type="compositionally biased region" description="Polar residues" evidence="1">
    <location>
        <begin position="9"/>
        <end position="22"/>
    </location>
</feature>